<dbReference type="EMBL" id="JAMPLM010000034">
    <property type="protein sequence ID" value="MEP1061474.1"/>
    <property type="molecule type" value="Genomic_DNA"/>
</dbReference>
<feature type="transmembrane region" description="Helical" evidence="1">
    <location>
        <begin position="254"/>
        <end position="275"/>
    </location>
</feature>
<evidence type="ECO:0000259" key="2">
    <source>
        <dbReference type="Pfam" id="PF06724"/>
    </source>
</evidence>
<comment type="caution">
    <text evidence="3">The sequence shown here is derived from an EMBL/GenBank/DDBJ whole genome shotgun (WGS) entry which is preliminary data.</text>
</comment>
<feature type="transmembrane region" description="Helical" evidence="1">
    <location>
        <begin position="36"/>
        <end position="55"/>
    </location>
</feature>
<proteinExistence type="predicted"/>
<name>A0ABV0KQF9_9CYAN</name>
<keyword evidence="1" id="KW-0812">Transmembrane</keyword>
<sequence length="284" mass="31104">MTPHNSQPQNLHQQAQRVAAHPWVEKLARFGYAAKGTVYFVVGLLAAQTAIGSGGETTSTSGALEEIVAQPFGKVLLGLIAIGLMGYVFWRLVQTIFDPEHQGEKLSPKRVAQRLGYAASAISYGSLALTAIGLIFSFGEGEGNSITTEDWTARFLSQPFGQWLVGLAGGLTVMVGLYHLYYAYQAKFMQKFKQHQMSPTERKWTKRAGQFGIAARGFMFGLIGIFLILAAWQSKASQARGFGGILATLEHQTFGSWLLGFMALGLIAYSIYALVEARYRHIIN</sequence>
<keyword evidence="1" id="KW-1133">Transmembrane helix</keyword>
<evidence type="ECO:0000256" key="1">
    <source>
        <dbReference type="SAM" id="Phobius"/>
    </source>
</evidence>
<feature type="transmembrane region" description="Helical" evidence="1">
    <location>
        <begin position="160"/>
        <end position="184"/>
    </location>
</feature>
<feature type="transmembrane region" description="Helical" evidence="1">
    <location>
        <begin position="75"/>
        <end position="93"/>
    </location>
</feature>
<dbReference type="Pfam" id="PF06724">
    <property type="entry name" value="DUF1206"/>
    <property type="match status" value="3"/>
</dbReference>
<evidence type="ECO:0000313" key="4">
    <source>
        <dbReference type="Proteomes" id="UP001476950"/>
    </source>
</evidence>
<dbReference type="RefSeq" id="WP_190449256.1">
    <property type="nucleotide sequence ID" value="NZ_JAMPLM010000034.1"/>
</dbReference>
<feature type="domain" description="DUF1206" evidence="2">
    <location>
        <begin position="115"/>
        <end position="184"/>
    </location>
</feature>
<keyword evidence="1" id="KW-0472">Membrane</keyword>
<gene>
    <name evidence="3" type="ORF">NDI38_23885</name>
</gene>
<feature type="transmembrane region" description="Helical" evidence="1">
    <location>
        <begin position="213"/>
        <end position="234"/>
    </location>
</feature>
<protein>
    <submittedName>
        <fullName evidence="3">DUF1206 domain-containing protein</fullName>
    </submittedName>
</protein>
<keyword evidence="4" id="KW-1185">Reference proteome</keyword>
<dbReference type="Proteomes" id="UP001476950">
    <property type="component" value="Unassembled WGS sequence"/>
</dbReference>
<feature type="domain" description="DUF1206" evidence="2">
    <location>
        <begin position="30"/>
        <end position="97"/>
    </location>
</feature>
<dbReference type="InterPro" id="IPR009597">
    <property type="entry name" value="DUF1206"/>
</dbReference>
<reference evidence="3 4" key="1">
    <citation type="submission" date="2022-04" db="EMBL/GenBank/DDBJ databases">
        <title>Positive selection, recombination, and allopatry shape intraspecific diversity of widespread and dominant cyanobacteria.</title>
        <authorList>
            <person name="Wei J."/>
            <person name="Shu W."/>
            <person name="Hu C."/>
        </authorList>
    </citation>
    <scope>NUCLEOTIDE SEQUENCE [LARGE SCALE GENOMIC DNA]</scope>
    <source>
        <strain evidence="3 4">AS-A4</strain>
    </source>
</reference>
<organism evidence="3 4">
    <name type="scientific">Stenomitos frigidus AS-A4</name>
    <dbReference type="NCBI Taxonomy" id="2933935"/>
    <lineage>
        <taxon>Bacteria</taxon>
        <taxon>Bacillati</taxon>
        <taxon>Cyanobacteriota</taxon>
        <taxon>Cyanophyceae</taxon>
        <taxon>Leptolyngbyales</taxon>
        <taxon>Leptolyngbyaceae</taxon>
        <taxon>Stenomitos</taxon>
    </lineage>
</organism>
<accession>A0ABV0KQF9</accession>
<feature type="domain" description="DUF1206" evidence="2">
    <location>
        <begin position="211"/>
        <end position="280"/>
    </location>
</feature>
<feature type="transmembrane region" description="Helical" evidence="1">
    <location>
        <begin position="114"/>
        <end position="138"/>
    </location>
</feature>
<evidence type="ECO:0000313" key="3">
    <source>
        <dbReference type="EMBL" id="MEP1061474.1"/>
    </source>
</evidence>